<dbReference type="Pfam" id="PF00172">
    <property type="entry name" value="Zn_clus"/>
    <property type="match status" value="1"/>
</dbReference>
<accession>A0A2J6RXA5</accession>
<dbReference type="InterPro" id="IPR036864">
    <property type="entry name" value="Zn2-C6_fun-type_DNA-bd_sf"/>
</dbReference>
<evidence type="ECO:0000256" key="3">
    <source>
        <dbReference type="ARBA" id="ARBA00023015"/>
    </source>
</evidence>
<feature type="domain" description="Zn(2)-C6 fungal-type" evidence="7">
    <location>
        <begin position="25"/>
        <end position="53"/>
    </location>
</feature>
<dbReference type="GO" id="GO:0008270">
    <property type="term" value="F:zinc ion binding"/>
    <property type="evidence" value="ECO:0007669"/>
    <property type="project" value="InterPro"/>
</dbReference>
<organism evidence="8 9">
    <name type="scientific">Hyaloscypha variabilis (strain UAMH 11265 / GT02V1 / F)</name>
    <name type="common">Meliniomyces variabilis</name>
    <dbReference type="NCBI Taxonomy" id="1149755"/>
    <lineage>
        <taxon>Eukaryota</taxon>
        <taxon>Fungi</taxon>
        <taxon>Dikarya</taxon>
        <taxon>Ascomycota</taxon>
        <taxon>Pezizomycotina</taxon>
        <taxon>Leotiomycetes</taxon>
        <taxon>Helotiales</taxon>
        <taxon>Hyaloscyphaceae</taxon>
        <taxon>Hyaloscypha</taxon>
        <taxon>Hyaloscypha variabilis</taxon>
    </lineage>
</organism>
<dbReference type="AlphaFoldDB" id="A0A2J6RXA5"/>
<keyword evidence="4" id="KW-0238">DNA-binding</keyword>
<dbReference type="SUPFAM" id="SSF57701">
    <property type="entry name" value="Zn2/Cys6 DNA-binding domain"/>
    <property type="match status" value="1"/>
</dbReference>
<evidence type="ECO:0000313" key="9">
    <source>
        <dbReference type="Proteomes" id="UP000235786"/>
    </source>
</evidence>
<dbReference type="PANTHER" id="PTHR36206:SF4">
    <property type="entry name" value="HYPOTHETICAL CONSERVED PROTEIN (EUROFUNG)-RELATED"/>
    <property type="match status" value="1"/>
</dbReference>
<keyword evidence="5" id="KW-0804">Transcription</keyword>
<dbReference type="GO" id="GO:0003677">
    <property type="term" value="F:DNA binding"/>
    <property type="evidence" value="ECO:0007669"/>
    <property type="project" value="UniProtKB-KW"/>
</dbReference>
<dbReference type="PROSITE" id="PS50048">
    <property type="entry name" value="ZN2_CY6_FUNGAL_2"/>
    <property type="match status" value="1"/>
</dbReference>
<evidence type="ECO:0000313" key="8">
    <source>
        <dbReference type="EMBL" id="PMD43147.1"/>
    </source>
</evidence>
<dbReference type="EMBL" id="KZ613942">
    <property type="protein sequence ID" value="PMD43147.1"/>
    <property type="molecule type" value="Genomic_DNA"/>
</dbReference>
<name>A0A2J6RXA5_HYAVF</name>
<keyword evidence="9" id="KW-1185">Reference proteome</keyword>
<sequence>MPLKASDRPPGAVRHRKSHKKARTGCGTCKIRRVKCDEKRPQCLRCIQGSYVCDGYGDVQKTQLPAPIPSRNHRQLLLKTNPASQIIKNPYASLFKNENERQYFDNFCANTSYEILPNFNSGVLRQMLLQAVQEEPSIRHALVALGALDAEDKAKRNQALVTRPGLSRFQLDALEQYTIALRLMQRAASSGRQDVRILLLECYATVCFEAWCGNFLGAGMHAMNGLRLIHDRIKAVLESGTKLVGSPSLGTVDMVEAELLRAFSGLDMDVPEPSGPRGGPDQFEQESLDVLSQMPEIFTTINDAQMYKNVLRLQTSRFISRQIPSSPIMEGEGPFIGWCGPPENSSSVEAAKKFISDSISRWKAAFDPLWKRLELESQHIHLPAAILNIQVKYIGFDLLASSNDDQTVFDSHTDDFLEMIDLVQYVVDNSESKRCHFHLESQVVLPLCITALRCRDKVIRMRALSLTLKYPRREGILDGLFLGQAIAWVVELEENYRKDGQIPGWARIRHLLGTPDGSAVRLRCLQKTSAMSEEVERRTTVYQGKL</sequence>
<protein>
    <recommendedName>
        <fullName evidence="7">Zn(2)-C6 fungal-type domain-containing protein</fullName>
    </recommendedName>
</protein>
<dbReference type="GO" id="GO:0000981">
    <property type="term" value="F:DNA-binding transcription factor activity, RNA polymerase II-specific"/>
    <property type="evidence" value="ECO:0007669"/>
    <property type="project" value="InterPro"/>
</dbReference>
<evidence type="ECO:0000256" key="6">
    <source>
        <dbReference type="ARBA" id="ARBA00023242"/>
    </source>
</evidence>
<evidence type="ECO:0000259" key="7">
    <source>
        <dbReference type="PROSITE" id="PS50048"/>
    </source>
</evidence>
<evidence type="ECO:0000256" key="4">
    <source>
        <dbReference type="ARBA" id="ARBA00023125"/>
    </source>
</evidence>
<evidence type="ECO:0000256" key="5">
    <source>
        <dbReference type="ARBA" id="ARBA00023163"/>
    </source>
</evidence>
<dbReference type="OrthoDB" id="2593732at2759"/>
<dbReference type="Gene3D" id="4.10.240.10">
    <property type="entry name" value="Zn(2)-C6 fungal-type DNA-binding domain"/>
    <property type="match status" value="1"/>
</dbReference>
<dbReference type="InterPro" id="IPR052360">
    <property type="entry name" value="Transcr_Regulatory_Proteins"/>
</dbReference>
<evidence type="ECO:0000256" key="1">
    <source>
        <dbReference type="ARBA" id="ARBA00022723"/>
    </source>
</evidence>
<dbReference type="InterPro" id="IPR001138">
    <property type="entry name" value="Zn2Cys6_DnaBD"/>
</dbReference>
<keyword evidence="3" id="KW-0805">Transcription regulation</keyword>
<dbReference type="SMART" id="SM00066">
    <property type="entry name" value="GAL4"/>
    <property type="match status" value="1"/>
</dbReference>
<dbReference type="PROSITE" id="PS00463">
    <property type="entry name" value="ZN2_CY6_FUNGAL_1"/>
    <property type="match status" value="1"/>
</dbReference>
<dbReference type="Proteomes" id="UP000235786">
    <property type="component" value="Unassembled WGS sequence"/>
</dbReference>
<keyword evidence="6" id="KW-0539">Nucleus</keyword>
<evidence type="ECO:0000256" key="2">
    <source>
        <dbReference type="ARBA" id="ARBA00022833"/>
    </source>
</evidence>
<keyword evidence="2" id="KW-0862">Zinc</keyword>
<reference evidence="8 9" key="1">
    <citation type="submission" date="2016-04" db="EMBL/GenBank/DDBJ databases">
        <title>A degradative enzymes factory behind the ericoid mycorrhizal symbiosis.</title>
        <authorList>
            <consortium name="DOE Joint Genome Institute"/>
            <person name="Martino E."/>
            <person name="Morin E."/>
            <person name="Grelet G."/>
            <person name="Kuo A."/>
            <person name="Kohler A."/>
            <person name="Daghino S."/>
            <person name="Barry K."/>
            <person name="Choi C."/>
            <person name="Cichocki N."/>
            <person name="Clum A."/>
            <person name="Copeland A."/>
            <person name="Hainaut M."/>
            <person name="Haridas S."/>
            <person name="Labutti K."/>
            <person name="Lindquist E."/>
            <person name="Lipzen A."/>
            <person name="Khouja H.-R."/>
            <person name="Murat C."/>
            <person name="Ohm R."/>
            <person name="Olson A."/>
            <person name="Spatafora J."/>
            <person name="Veneault-Fourrey C."/>
            <person name="Henrissat B."/>
            <person name="Grigoriev I."/>
            <person name="Martin F."/>
            <person name="Perotto S."/>
        </authorList>
    </citation>
    <scope>NUCLEOTIDE SEQUENCE [LARGE SCALE GENOMIC DNA]</scope>
    <source>
        <strain evidence="8 9">F</strain>
    </source>
</reference>
<gene>
    <name evidence="8" type="ORF">L207DRAFT_455006</name>
</gene>
<dbReference type="CDD" id="cd00067">
    <property type="entry name" value="GAL4"/>
    <property type="match status" value="1"/>
</dbReference>
<dbReference type="PANTHER" id="PTHR36206">
    <property type="entry name" value="ASPERCRYPTIN BIOSYNTHESIS CLUSTER-SPECIFIC TRANSCRIPTION REGULATOR ATNN-RELATED"/>
    <property type="match status" value="1"/>
</dbReference>
<proteinExistence type="predicted"/>
<keyword evidence="1" id="KW-0479">Metal-binding</keyword>